<dbReference type="OrthoDB" id="3201810at2759"/>
<sequence>DVCSFLGLVIYLADHLPNPAEHSQVLTPLTNKGADSHFPIWNADYAKAFQAIKDLIVSPHCLTMVDYNNPGDNMIFLTCNASDF</sequence>
<feature type="non-terminal residue" evidence="1">
    <location>
        <position position="1"/>
    </location>
</feature>
<accession>A0A0D0DBQ8</accession>
<dbReference type="InParanoid" id="A0A0D0DBQ8"/>
<gene>
    <name evidence="1" type="ORF">PAXRUDRAFT_165001</name>
</gene>
<dbReference type="Gene3D" id="3.30.70.270">
    <property type="match status" value="1"/>
</dbReference>
<reference evidence="2" key="2">
    <citation type="submission" date="2015-01" db="EMBL/GenBank/DDBJ databases">
        <title>Evolutionary Origins and Diversification of the Mycorrhizal Mutualists.</title>
        <authorList>
            <consortium name="DOE Joint Genome Institute"/>
            <consortium name="Mycorrhizal Genomics Consortium"/>
            <person name="Kohler A."/>
            <person name="Kuo A."/>
            <person name="Nagy L.G."/>
            <person name="Floudas D."/>
            <person name="Copeland A."/>
            <person name="Barry K.W."/>
            <person name="Cichocki N."/>
            <person name="Veneault-Fourrey C."/>
            <person name="LaButti K."/>
            <person name="Lindquist E.A."/>
            <person name="Lipzen A."/>
            <person name="Lundell T."/>
            <person name="Morin E."/>
            <person name="Murat C."/>
            <person name="Riley R."/>
            <person name="Ohm R."/>
            <person name="Sun H."/>
            <person name="Tunlid A."/>
            <person name="Henrissat B."/>
            <person name="Grigoriev I.V."/>
            <person name="Hibbett D.S."/>
            <person name="Martin F."/>
        </authorList>
    </citation>
    <scope>NUCLEOTIDE SEQUENCE [LARGE SCALE GENOMIC DNA]</scope>
    <source>
        <strain evidence="2">Ve08.2h10</strain>
    </source>
</reference>
<organism evidence="1 2">
    <name type="scientific">Paxillus rubicundulus Ve08.2h10</name>
    <dbReference type="NCBI Taxonomy" id="930991"/>
    <lineage>
        <taxon>Eukaryota</taxon>
        <taxon>Fungi</taxon>
        <taxon>Dikarya</taxon>
        <taxon>Basidiomycota</taxon>
        <taxon>Agaricomycotina</taxon>
        <taxon>Agaricomycetes</taxon>
        <taxon>Agaricomycetidae</taxon>
        <taxon>Boletales</taxon>
        <taxon>Paxilineae</taxon>
        <taxon>Paxillaceae</taxon>
        <taxon>Paxillus</taxon>
    </lineage>
</organism>
<dbReference type="HOGENOM" id="CLU_175722_0_0_1"/>
<evidence type="ECO:0000313" key="2">
    <source>
        <dbReference type="Proteomes" id="UP000054538"/>
    </source>
</evidence>
<evidence type="ECO:0000313" key="1">
    <source>
        <dbReference type="EMBL" id="KIK78069.1"/>
    </source>
</evidence>
<dbReference type="EMBL" id="KN826722">
    <property type="protein sequence ID" value="KIK78069.1"/>
    <property type="molecule type" value="Genomic_DNA"/>
</dbReference>
<reference evidence="1 2" key="1">
    <citation type="submission" date="2014-04" db="EMBL/GenBank/DDBJ databases">
        <authorList>
            <consortium name="DOE Joint Genome Institute"/>
            <person name="Kuo A."/>
            <person name="Kohler A."/>
            <person name="Jargeat P."/>
            <person name="Nagy L.G."/>
            <person name="Floudas D."/>
            <person name="Copeland A."/>
            <person name="Barry K.W."/>
            <person name="Cichocki N."/>
            <person name="Veneault-Fourrey C."/>
            <person name="LaButti K."/>
            <person name="Lindquist E.A."/>
            <person name="Lipzen A."/>
            <person name="Lundell T."/>
            <person name="Morin E."/>
            <person name="Murat C."/>
            <person name="Sun H."/>
            <person name="Tunlid A."/>
            <person name="Henrissat B."/>
            <person name="Grigoriev I.V."/>
            <person name="Hibbett D.S."/>
            <person name="Martin F."/>
            <person name="Nordberg H.P."/>
            <person name="Cantor M.N."/>
            <person name="Hua S.X."/>
        </authorList>
    </citation>
    <scope>NUCLEOTIDE SEQUENCE [LARGE SCALE GENOMIC DNA]</scope>
    <source>
        <strain evidence="1 2">Ve08.2h10</strain>
    </source>
</reference>
<protein>
    <submittedName>
        <fullName evidence="1">Uncharacterized protein</fullName>
    </submittedName>
</protein>
<keyword evidence="2" id="KW-1185">Reference proteome</keyword>
<dbReference type="AlphaFoldDB" id="A0A0D0DBQ8"/>
<proteinExistence type="predicted"/>
<dbReference type="SUPFAM" id="SSF56672">
    <property type="entry name" value="DNA/RNA polymerases"/>
    <property type="match status" value="1"/>
</dbReference>
<name>A0A0D0DBQ8_9AGAM</name>
<dbReference type="InterPro" id="IPR043502">
    <property type="entry name" value="DNA/RNA_pol_sf"/>
</dbReference>
<dbReference type="InterPro" id="IPR043128">
    <property type="entry name" value="Rev_trsase/Diguanyl_cyclase"/>
</dbReference>
<dbReference type="Proteomes" id="UP000054538">
    <property type="component" value="Unassembled WGS sequence"/>
</dbReference>